<accession>A0A420YFA5</accession>
<dbReference type="PANTHER" id="PTHR28258:SF1">
    <property type="entry name" value="VACUOLAR SEGREGATION PROTEIN 7"/>
    <property type="match status" value="1"/>
</dbReference>
<feature type="compositionally biased region" description="Pro residues" evidence="1">
    <location>
        <begin position="162"/>
        <end position="176"/>
    </location>
</feature>
<feature type="region of interest" description="Disordered" evidence="1">
    <location>
        <begin position="251"/>
        <end position="310"/>
    </location>
</feature>
<sequence length="860" mass="92219">MDKSTTSNTGSGSTEANGPSSSSHPTLSRDSTTTSTISPTARTESWPSTGQPSQPSQGSAASSVVPSPLASREPSPSRPARTNAPRTTGTKSTKNTQQEVSPARSIKSSIPNLANISRQLSAATTPVLPAPTGTSNAPMPQKLATTEALRDGPRWPVSPRLRSPPPITNKPSLPPPRRPESEAPTILVQRSTPSSIQDDDVDTDDVHLQTGLKTPARVSSTSTLETVQEASPLASPVRELGNSFDNLENSVTSAASSQVDVSDDQSLRSYKPKSRQVANESGSEAGVAVADRRSTSAMAPPPLTSRHSSTATLKAHAMKGKASEATQTMTVETETVTSIPQVALAQGAGVLGSNSSLRTKPSSETIRPKKEKRKSSRKQPSLINANASSKADIFEAKVASALEQANSSDSEETFVYDSNPPDGRDRPQRYHSRTPSATSMMSQVDRAGMRSIPFVMESAVPAGGYKKGMKFVNVNNFNNSSNDGLGDDDGKGTGRSNAGSTRGTARHHHHVGNRWGRNQGGNSHASLFAEESPFLAGPGRSATASQNARQSSRPPSPRFGFGRGPTSSRRGTPMSGAYDLEDTTTGPEETTPLIQSSMRSTRSARNRRLPVPLRALEQQTYRQQPSFLNRFASCLVLTIMLLLVISGAIGFMFATSQPLTDIELISMTNVLASEQELMLDITVKAHNPNVVVVAIDSADIEVFAKSPHAGTDSEWWRRPHDSGQFSMRRRKNQSGDSIIQDDPIDDPPKDDTAPNMRLGTVRQFDSPLSFEGSFFHRGVSASTGEIRLQKPGNGTVGGPERWERIMQEEFDLILKGVLKYTLPLSQRIRSVPISGRTTVKPNSANDPRPSTNLTHIEVRS</sequence>
<feature type="compositionally biased region" description="Low complexity" evidence="1">
    <location>
        <begin position="26"/>
        <end position="71"/>
    </location>
</feature>
<dbReference type="GO" id="GO:0010513">
    <property type="term" value="P:positive regulation of phosphatidylinositol biosynthetic process"/>
    <property type="evidence" value="ECO:0007669"/>
    <property type="project" value="TreeGrafter"/>
</dbReference>
<name>A0A420YFA5_9PEZI</name>
<evidence type="ECO:0008006" key="5">
    <source>
        <dbReference type="Google" id="ProtNLM"/>
    </source>
</evidence>
<feature type="region of interest" description="Disordered" evidence="1">
    <location>
        <begin position="404"/>
        <end position="443"/>
    </location>
</feature>
<feature type="region of interest" description="Disordered" evidence="1">
    <location>
        <begin position="481"/>
        <end position="605"/>
    </location>
</feature>
<feature type="region of interest" description="Disordered" evidence="1">
    <location>
        <begin position="350"/>
        <end position="387"/>
    </location>
</feature>
<protein>
    <recommendedName>
        <fullName evidence="5">Vacuolar segregation protein 7</fullName>
    </recommendedName>
</protein>
<feature type="region of interest" description="Disordered" evidence="1">
    <location>
        <begin position="833"/>
        <end position="860"/>
    </location>
</feature>
<dbReference type="GO" id="GO:0000011">
    <property type="term" value="P:vacuole inheritance"/>
    <property type="evidence" value="ECO:0007669"/>
    <property type="project" value="TreeGrafter"/>
</dbReference>
<feature type="region of interest" description="Disordered" evidence="1">
    <location>
        <begin position="124"/>
        <end position="234"/>
    </location>
</feature>
<feature type="compositionally biased region" description="Polar residues" evidence="1">
    <location>
        <begin position="217"/>
        <end position="229"/>
    </location>
</feature>
<feature type="compositionally biased region" description="Polar residues" evidence="1">
    <location>
        <begin position="84"/>
        <end position="112"/>
    </location>
</feature>
<keyword evidence="2" id="KW-1133">Transmembrane helix</keyword>
<dbReference type="OrthoDB" id="1204at2759"/>
<comment type="caution">
    <text evidence="3">The sequence shown here is derived from an EMBL/GenBank/DDBJ whole genome shotgun (WGS) entry which is preliminary data.</text>
</comment>
<gene>
    <name evidence="3" type="ORF">DL546_004868</name>
</gene>
<feature type="compositionally biased region" description="Low complexity" evidence="1">
    <location>
        <begin position="583"/>
        <end position="593"/>
    </location>
</feature>
<proteinExistence type="predicted"/>
<keyword evidence="2" id="KW-0472">Membrane</keyword>
<feature type="compositionally biased region" description="Polar residues" evidence="1">
    <location>
        <begin position="835"/>
        <end position="854"/>
    </location>
</feature>
<evidence type="ECO:0000313" key="3">
    <source>
        <dbReference type="EMBL" id="RKU46578.1"/>
    </source>
</evidence>
<dbReference type="GO" id="GO:1903778">
    <property type="term" value="P:protein localization to vacuolar membrane"/>
    <property type="evidence" value="ECO:0007669"/>
    <property type="project" value="TreeGrafter"/>
</dbReference>
<feature type="compositionally biased region" description="Polar residues" evidence="1">
    <location>
        <begin position="433"/>
        <end position="442"/>
    </location>
</feature>
<organism evidence="3 4">
    <name type="scientific">Coniochaeta pulveracea</name>
    <dbReference type="NCBI Taxonomy" id="177199"/>
    <lineage>
        <taxon>Eukaryota</taxon>
        <taxon>Fungi</taxon>
        <taxon>Dikarya</taxon>
        <taxon>Ascomycota</taxon>
        <taxon>Pezizomycotina</taxon>
        <taxon>Sordariomycetes</taxon>
        <taxon>Sordariomycetidae</taxon>
        <taxon>Coniochaetales</taxon>
        <taxon>Coniochaetaceae</taxon>
        <taxon>Coniochaeta</taxon>
    </lineage>
</organism>
<evidence type="ECO:0000313" key="4">
    <source>
        <dbReference type="Proteomes" id="UP000275385"/>
    </source>
</evidence>
<dbReference type="AlphaFoldDB" id="A0A420YFA5"/>
<keyword evidence="4" id="KW-1185">Reference proteome</keyword>
<keyword evidence="2" id="KW-0812">Transmembrane</keyword>
<dbReference type="PANTHER" id="PTHR28258">
    <property type="entry name" value="VACUOLAR SEGREGATION PROTEIN 7"/>
    <property type="match status" value="1"/>
</dbReference>
<dbReference type="GO" id="GO:0070772">
    <property type="term" value="C:PAS complex"/>
    <property type="evidence" value="ECO:0007669"/>
    <property type="project" value="TreeGrafter"/>
</dbReference>
<dbReference type="EMBL" id="QVQW01000013">
    <property type="protein sequence ID" value="RKU46578.1"/>
    <property type="molecule type" value="Genomic_DNA"/>
</dbReference>
<evidence type="ECO:0000256" key="1">
    <source>
        <dbReference type="SAM" id="MobiDB-lite"/>
    </source>
</evidence>
<feature type="region of interest" description="Disordered" evidence="1">
    <location>
        <begin position="1"/>
        <end position="112"/>
    </location>
</feature>
<evidence type="ECO:0000256" key="2">
    <source>
        <dbReference type="SAM" id="Phobius"/>
    </source>
</evidence>
<feature type="compositionally biased region" description="Polar residues" evidence="1">
    <location>
        <begin position="352"/>
        <end position="365"/>
    </location>
</feature>
<feature type="compositionally biased region" description="Polar residues" evidence="1">
    <location>
        <begin position="15"/>
        <end position="25"/>
    </location>
</feature>
<feature type="compositionally biased region" description="Low complexity" evidence="1">
    <location>
        <begin position="251"/>
        <end position="260"/>
    </location>
</feature>
<reference evidence="3 4" key="1">
    <citation type="submission" date="2018-08" db="EMBL/GenBank/DDBJ databases">
        <title>Draft genome of the lignicolous fungus Coniochaeta pulveracea.</title>
        <authorList>
            <person name="Borstlap C.J."/>
            <person name="De Witt R.N."/>
            <person name="Botha A."/>
            <person name="Volschenk H."/>
        </authorList>
    </citation>
    <scope>NUCLEOTIDE SEQUENCE [LARGE SCALE GENOMIC DNA]</scope>
    <source>
        <strain evidence="3 4">CAB683</strain>
    </source>
</reference>
<dbReference type="InterPro" id="IPR024260">
    <property type="entry name" value="Vac7"/>
</dbReference>
<feature type="region of interest" description="Disordered" evidence="1">
    <location>
        <begin position="714"/>
        <end position="755"/>
    </location>
</feature>
<feature type="compositionally biased region" description="Low complexity" evidence="1">
    <location>
        <begin position="1"/>
        <end position="14"/>
    </location>
</feature>
<feature type="transmembrane region" description="Helical" evidence="2">
    <location>
        <begin position="631"/>
        <end position="654"/>
    </location>
</feature>
<dbReference type="GO" id="GO:0000329">
    <property type="term" value="C:fungal-type vacuole membrane"/>
    <property type="evidence" value="ECO:0007669"/>
    <property type="project" value="TreeGrafter"/>
</dbReference>
<dbReference type="STRING" id="177199.A0A420YFA5"/>
<dbReference type="Pfam" id="PF12751">
    <property type="entry name" value="Vac7"/>
    <property type="match status" value="1"/>
</dbReference>
<dbReference type="Proteomes" id="UP000275385">
    <property type="component" value="Unassembled WGS sequence"/>
</dbReference>